<dbReference type="OrthoDB" id="5505971at2"/>
<dbReference type="NCBIfam" id="NF047436">
    <property type="entry name" value="LA_2272_repeat"/>
    <property type="match status" value="2"/>
</dbReference>
<name>A0A5M4B459_9BACT</name>
<protein>
    <submittedName>
        <fullName evidence="1">Uncharacterized protein</fullName>
    </submittedName>
</protein>
<comment type="caution">
    <text evidence="1">The sequence shown here is derived from an EMBL/GenBank/DDBJ whole genome shotgun (WGS) entry which is preliminary data.</text>
</comment>
<dbReference type="RefSeq" id="WP_025865264.1">
    <property type="nucleotide sequence ID" value="NZ_BLAX01000001.1"/>
</dbReference>
<reference evidence="1 2" key="1">
    <citation type="submission" date="2019-10" db="EMBL/GenBank/DDBJ databases">
        <title>Prolixibacter strains distinguished by the presence of nitrate reductase genes were adept at nitrate-dependent anaerobic corrosion of metallic iron and carbon steel.</title>
        <authorList>
            <person name="Iino T."/>
            <person name="Shono N."/>
            <person name="Ito K."/>
            <person name="Nakamura R."/>
            <person name="Sueoka K."/>
            <person name="Harayama S."/>
            <person name="Ohkuma M."/>
        </authorList>
    </citation>
    <scope>NUCLEOTIDE SEQUENCE [LARGE SCALE GENOMIC DNA]</scope>
    <source>
        <strain evidence="1 2">JCM 13498</strain>
    </source>
</reference>
<dbReference type="Proteomes" id="UP000391834">
    <property type="component" value="Unassembled WGS sequence"/>
</dbReference>
<evidence type="ECO:0000313" key="1">
    <source>
        <dbReference type="EMBL" id="GET34904.1"/>
    </source>
</evidence>
<dbReference type="EMBL" id="BLAX01000001">
    <property type="protein sequence ID" value="GET34904.1"/>
    <property type="molecule type" value="Genomic_DNA"/>
</dbReference>
<proteinExistence type="predicted"/>
<sequence>MNKVYFLLATMLFVLGIVKVTEAQNEKKAQVTFFYPIGSSGLNSTNYNYHFSFNTIYGITGGVNGFELGSVGNIARGNVKGLQIAGVFNIATPGSLAGTIRAAADSSETANGLQLAGVSNMVKGNQKGWQIAGVCNTTTGNSSGVVLSGVSNITRKDVNGAMVSGVFNSSRAIKGVQLSTINIATKSVTGAQIGVVNIAPRGKGFQLGVVNIGQTASDSIIPLGLLNIFKDGYYAFELSTDEKLFSQISYKMGVEKLYTIFQFGVSFRNNTQFYSAGSGLGSIFDITPKNKINLELITTQFFENDFKYIPDFLNQANLDYQYNLTKHIALKIGPTFNCYIEKNNKKTNDAIRIPYSIIEAKGRYHTTSLWIGANAGVVIKL</sequence>
<dbReference type="AlphaFoldDB" id="A0A5M4B459"/>
<evidence type="ECO:0000313" key="2">
    <source>
        <dbReference type="Proteomes" id="UP000391834"/>
    </source>
</evidence>
<organism evidence="1 2">
    <name type="scientific">Prolixibacter bellariivorans</name>
    <dbReference type="NCBI Taxonomy" id="314319"/>
    <lineage>
        <taxon>Bacteria</taxon>
        <taxon>Pseudomonadati</taxon>
        <taxon>Bacteroidota</taxon>
        <taxon>Bacteroidia</taxon>
        <taxon>Marinilabiliales</taxon>
        <taxon>Prolixibacteraceae</taxon>
        <taxon>Prolixibacter</taxon>
    </lineage>
</organism>
<accession>A0A5M4B459</accession>
<gene>
    <name evidence="1" type="ORF">PbJCM13498_37670</name>
</gene>
<dbReference type="InterPro" id="IPR058093">
    <property type="entry name" value="LA_2272-like"/>
</dbReference>
<keyword evidence="2" id="KW-1185">Reference proteome</keyword>